<accession>A0A4U0TYM8</accession>
<feature type="non-terminal residue" evidence="2">
    <location>
        <position position="1"/>
    </location>
</feature>
<evidence type="ECO:0000259" key="1">
    <source>
        <dbReference type="Pfam" id="PF05699"/>
    </source>
</evidence>
<sequence length="122" mass="14256">QYLNTQWEKKWINLGVNRAKQLWKSQYRDCKSREATPLPLPFMDEEPDDYDLFNRQIDAVTSTSDQFEQFINSSPIEVTGSPLDWWLEDRQRRAYPQLSIMATDVLSIATMAAESERVFSCG</sequence>
<dbReference type="GO" id="GO:0046983">
    <property type="term" value="F:protein dimerization activity"/>
    <property type="evidence" value="ECO:0007669"/>
    <property type="project" value="InterPro"/>
</dbReference>
<protein>
    <recommendedName>
        <fullName evidence="1">HAT C-terminal dimerisation domain-containing protein</fullName>
    </recommendedName>
</protein>
<evidence type="ECO:0000313" key="2">
    <source>
        <dbReference type="EMBL" id="TKA27633.1"/>
    </source>
</evidence>
<feature type="non-terminal residue" evidence="2">
    <location>
        <position position="122"/>
    </location>
</feature>
<dbReference type="SUPFAM" id="SSF53098">
    <property type="entry name" value="Ribonuclease H-like"/>
    <property type="match status" value="1"/>
</dbReference>
<dbReference type="AlphaFoldDB" id="A0A4U0TYM8"/>
<dbReference type="Pfam" id="PF05699">
    <property type="entry name" value="Dimer_Tnp_hAT"/>
    <property type="match status" value="1"/>
</dbReference>
<dbReference type="InterPro" id="IPR012337">
    <property type="entry name" value="RNaseH-like_sf"/>
</dbReference>
<dbReference type="InterPro" id="IPR008906">
    <property type="entry name" value="HATC_C_dom"/>
</dbReference>
<dbReference type="Proteomes" id="UP000308768">
    <property type="component" value="Unassembled WGS sequence"/>
</dbReference>
<reference evidence="2 3" key="1">
    <citation type="submission" date="2017-03" db="EMBL/GenBank/DDBJ databases">
        <title>Genomes of endolithic fungi from Antarctica.</title>
        <authorList>
            <person name="Coleine C."/>
            <person name="Masonjones S."/>
            <person name="Stajich J.E."/>
        </authorList>
    </citation>
    <scope>NUCLEOTIDE SEQUENCE [LARGE SCALE GENOMIC DNA]</scope>
    <source>
        <strain evidence="2 3">CCFEE 5187</strain>
    </source>
</reference>
<name>A0A4U0TYM8_9PEZI</name>
<dbReference type="EMBL" id="NAJN01004097">
    <property type="protein sequence ID" value="TKA27633.1"/>
    <property type="molecule type" value="Genomic_DNA"/>
</dbReference>
<organism evidence="2 3">
    <name type="scientific">Cryomyces minteri</name>
    <dbReference type="NCBI Taxonomy" id="331657"/>
    <lineage>
        <taxon>Eukaryota</taxon>
        <taxon>Fungi</taxon>
        <taxon>Dikarya</taxon>
        <taxon>Ascomycota</taxon>
        <taxon>Pezizomycotina</taxon>
        <taxon>Dothideomycetes</taxon>
        <taxon>Dothideomycetes incertae sedis</taxon>
        <taxon>Cryomyces</taxon>
    </lineage>
</organism>
<evidence type="ECO:0000313" key="3">
    <source>
        <dbReference type="Proteomes" id="UP000308768"/>
    </source>
</evidence>
<proteinExistence type="predicted"/>
<keyword evidence="3" id="KW-1185">Reference proteome</keyword>
<dbReference type="OrthoDB" id="4961408at2759"/>
<comment type="caution">
    <text evidence="2">The sequence shown here is derived from an EMBL/GenBank/DDBJ whole genome shotgun (WGS) entry which is preliminary data.</text>
</comment>
<feature type="domain" description="HAT C-terminal dimerisation" evidence="1">
    <location>
        <begin position="81"/>
        <end position="120"/>
    </location>
</feature>
<gene>
    <name evidence="2" type="ORF">B0A49_13851</name>
</gene>